<dbReference type="SMART" id="SM00387">
    <property type="entry name" value="HATPase_c"/>
    <property type="match status" value="1"/>
</dbReference>
<dbReference type="CDD" id="cd06225">
    <property type="entry name" value="HAMP"/>
    <property type="match status" value="1"/>
</dbReference>
<protein>
    <recommendedName>
        <fullName evidence="3">histidine kinase</fullName>
        <ecNumber evidence="3">2.7.13.3</ecNumber>
    </recommendedName>
</protein>
<dbReference type="PROSITE" id="PS50109">
    <property type="entry name" value="HIS_KIN"/>
    <property type="match status" value="1"/>
</dbReference>
<dbReference type="InterPro" id="IPR003660">
    <property type="entry name" value="HAMP_dom"/>
</dbReference>
<dbReference type="InterPro" id="IPR050482">
    <property type="entry name" value="Sensor_HK_TwoCompSys"/>
</dbReference>
<evidence type="ECO:0000256" key="1">
    <source>
        <dbReference type="ARBA" id="ARBA00000085"/>
    </source>
</evidence>
<keyword evidence="9 18" id="KW-0418">Kinase</keyword>
<reference evidence="18" key="1">
    <citation type="submission" date="2021-04" db="EMBL/GenBank/DDBJ databases">
        <title>Draft genome sequence of Xylanibacillus composti strain K13.</title>
        <authorList>
            <person name="Uke A."/>
            <person name="Chhe C."/>
            <person name="Baramee S."/>
            <person name="Kosugi A."/>
        </authorList>
    </citation>
    <scope>NUCLEOTIDE SEQUENCE</scope>
    <source>
        <strain evidence="18">K13</strain>
    </source>
</reference>
<dbReference type="InterPro" id="IPR005467">
    <property type="entry name" value="His_kinase_dom"/>
</dbReference>
<feature type="transmembrane region" description="Helical" evidence="15">
    <location>
        <begin position="12"/>
        <end position="33"/>
    </location>
</feature>
<evidence type="ECO:0000256" key="5">
    <source>
        <dbReference type="ARBA" id="ARBA00022553"/>
    </source>
</evidence>
<dbReference type="GO" id="GO:0000155">
    <property type="term" value="F:phosphorelay sensor kinase activity"/>
    <property type="evidence" value="ECO:0007669"/>
    <property type="project" value="InterPro"/>
</dbReference>
<gene>
    <name evidence="18" type="primary">liaS_2</name>
    <name evidence="18" type="ORF">XYCOK13_35390</name>
</gene>
<evidence type="ECO:0000256" key="15">
    <source>
        <dbReference type="SAM" id="Phobius"/>
    </source>
</evidence>
<keyword evidence="4" id="KW-1003">Cell membrane</keyword>
<dbReference type="InterPro" id="IPR011712">
    <property type="entry name" value="Sig_transdc_His_kin_sub3_dim/P"/>
</dbReference>
<feature type="domain" description="HAMP" evidence="17">
    <location>
        <begin position="64"/>
        <end position="116"/>
    </location>
</feature>
<keyword evidence="12" id="KW-0902">Two-component regulatory system</keyword>
<dbReference type="AlphaFoldDB" id="A0A8J4M444"/>
<keyword evidence="8" id="KW-0547">Nucleotide-binding</keyword>
<dbReference type="PANTHER" id="PTHR24421">
    <property type="entry name" value="NITRATE/NITRITE SENSOR PROTEIN NARX-RELATED"/>
    <property type="match status" value="1"/>
</dbReference>
<evidence type="ECO:0000256" key="9">
    <source>
        <dbReference type="ARBA" id="ARBA00022777"/>
    </source>
</evidence>
<dbReference type="EC" id="2.7.13.3" evidence="3"/>
<dbReference type="Pfam" id="PF07730">
    <property type="entry name" value="HisKA_3"/>
    <property type="match status" value="1"/>
</dbReference>
<evidence type="ECO:0000256" key="12">
    <source>
        <dbReference type="ARBA" id="ARBA00023012"/>
    </source>
</evidence>
<organism evidence="18 19">
    <name type="scientific">Xylanibacillus composti</name>
    <dbReference type="NCBI Taxonomy" id="1572762"/>
    <lineage>
        <taxon>Bacteria</taxon>
        <taxon>Bacillati</taxon>
        <taxon>Bacillota</taxon>
        <taxon>Bacilli</taxon>
        <taxon>Bacillales</taxon>
        <taxon>Paenibacillaceae</taxon>
        <taxon>Xylanibacillus</taxon>
    </lineage>
</organism>
<keyword evidence="10" id="KW-0067">ATP-binding</keyword>
<dbReference type="PROSITE" id="PS50885">
    <property type="entry name" value="HAMP"/>
    <property type="match status" value="1"/>
</dbReference>
<keyword evidence="7 15" id="KW-0812">Transmembrane</keyword>
<evidence type="ECO:0000313" key="19">
    <source>
        <dbReference type="Proteomes" id="UP000677918"/>
    </source>
</evidence>
<keyword evidence="13 15" id="KW-0472">Membrane</keyword>
<keyword evidence="5" id="KW-0597">Phosphoprotein</keyword>
<comment type="subcellular location">
    <subcellularLocation>
        <location evidence="2">Cell membrane</location>
        <topology evidence="2">Multi-pass membrane protein</topology>
    </subcellularLocation>
</comment>
<dbReference type="SMART" id="SM00304">
    <property type="entry name" value="HAMP"/>
    <property type="match status" value="1"/>
</dbReference>
<proteinExistence type="predicted"/>
<dbReference type="SUPFAM" id="SSF55874">
    <property type="entry name" value="ATPase domain of HSP90 chaperone/DNA topoisomerase II/histidine kinase"/>
    <property type="match status" value="1"/>
</dbReference>
<sequence>MRLSRFNLKWQLVLYGLLTVCLSALYLFVFLRYGTQWIDASEWRWAIWCGPLLIAVAIGYFSGQQLQRRMDSLYVGIFQLQKGNYSTRLPAIGRDPFAKLFDDFNELAESLEIRLKHLQSLGEENVRLQAESNEQAVLGERRRLARDLHDTVSQQLFAIHMSASSLPKVLERDPEKAAAVAEQLIHMSFAAQRQMRGFIAQLRPLELENRSLTEALERWFPDYCNHNNLKGSLNISLRSPLHDALEHQLFLIIQEGMANVVKHADAKHVKLTLQETSSQVLLQIADDGKGFVQHETGAGSHGLSTMRERAGKLGGQLEISSRNGEGCRVKVSIPKLQPATDSGMKEDGQHGEAE</sequence>
<dbReference type="Gene3D" id="1.20.5.1930">
    <property type="match status" value="1"/>
</dbReference>
<evidence type="ECO:0000259" key="17">
    <source>
        <dbReference type="PROSITE" id="PS50885"/>
    </source>
</evidence>
<dbReference type="Proteomes" id="UP000677918">
    <property type="component" value="Unassembled WGS sequence"/>
</dbReference>
<dbReference type="PANTHER" id="PTHR24421:SF37">
    <property type="entry name" value="SENSOR HISTIDINE KINASE NARS"/>
    <property type="match status" value="1"/>
</dbReference>
<evidence type="ECO:0000256" key="3">
    <source>
        <dbReference type="ARBA" id="ARBA00012438"/>
    </source>
</evidence>
<dbReference type="CDD" id="cd16917">
    <property type="entry name" value="HATPase_UhpB-NarQ-NarX-like"/>
    <property type="match status" value="1"/>
</dbReference>
<evidence type="ECO:0000256" key="4">
    <source>
        <dbReference type="ARBA" id="ARBA00022475"/>
    </source>
</evidence>
<name>A0A8J4M444_9BACL</name>
<dbReference type="GO" id="GO:0005524">
    <property type="term" value="F:ATP binding"/>
    <property type="evidence" value="ECO:0007669"/>
    <property type="project" value="UniProtKB-KW"/>
</dbReference>
<dbReference type="EMBL" id="BOVK01000056">
    <property type="protein sequence ID" value="GIQ70715.1"/>
    <property type="molecule type" value="Genomic_DNA"/>
</dbReference>
<evidence type="ECO:0000256" key="8">
    <source>
        <dbReference type="ARBA" id="ARBA00022741"/>
    </source>
</evidence>
<evidence type="ECO:0000256" key="7">
    <source>
        <dbReference type="ARBA" id="ARBA00022692"/>
    </source>
</evidence>
<evidence type="ECO:0000256" key="6">
    <source>
        <dbReference type="ARBA" id="ARBA00022679"/>
    </source>
</evidence>
<evidence type="ECO:0000259" key="16">
    <source>
        <dbReference type="PROSITE" id="PS50109"/>
    </source>
</evidence>
<dbReference type="Pfam" id="PF02518">
    <property type="entry name" value="HATPase_c"/>
    <property type="match status" value="1"/>
</dbReference>
<feature type="compositionally biased region" description="Basic and acidic residues" evidence="14">
    <location>
        <begin position="343"/>
        <end position="354"/>
    </location>
</feature>
<evidence type="ECO:0000313" key="18">
    <source>
        <dbReference type="EMBL" id="GIQ70715.1"/>
    </source>
</evidence>
<dbReference type="InterPro" id="IPR003594">
    <property type="entry name" value="HATPase_dom"/>
</dbReference>
<feature type="transmembrane region" description="Helical" evidence="15">
    <location>
        <begin position="45"/>
        <end position="63"/>
    </location>
</feature>
<dbReference type="GO" id="GO:0046983">
    <property type="term" value="F:protein dimerization activity"/>
    <property type="evidence" value="ECO:0007669"/>
    <property type="project" value="InterPro"/>
</dbReference>
<keyword evidence="19" id="KW-1185">Reference proteome</keyword>
<feature type="region of interest" description="Disordered" evidence="14">
    <location>
        <begin position="334"/>
        <end position="354"/>
    </location>
</feature>
<dbReference type="RefSeq" id="WP_213413531.1">
    <property type="nucleotide sequence ID" value="NZ_BOVK01000056.1"/>
</dbReference>
<comment type="caution">
    <text evidence="18">The sequence shown here is derived from an EMBL/GenBank/DDBJ whole genome shotgun (WGS) entry which is preliminary data.</text>
</comment>
<feature type="domain" description="Histidine kinase" evidence="16">
    <location>
        <begin position="147"/>
        <end position="337"/>
    </location>
</feature>
<evidence type="ECO:0000256" key="14">
    <source>
        <dbReference type="SAM" id="MobiDB-lite"/>
    </source>
</evidence>
<keyword evidence="11 15" id="KW-1133">Transmembrane helix</keyword>
<dbReference type="InterPro" id="IPR036890">
    <property type="entry name" value="HATPase_C_sf"/>
</dbReference>
<dbReference type="Gene3D" id="3.30.565.10">
    <property type="entry name" value="Histidine kinase-like ATPase, C-terminal domain"/>
    <property type="match status" value="1"/>
</dbReference>
<evidence type="ECO:0000256" key="11">
    <source>
        <dbReference type="ARBA" id="ARBA00022989"/>
    </source>
</evidence>
<evidence type="ECO:0000256" key="2">
    <source>
        <dbReference type="ARBA" id="ARBA00004651"/>
    </source>
</evidence>
<comment type="catalytic activity">
    <reaction evidence="1">
        <text>ATP + protein L-histidine = ADP + protein N-phospho-L-histidine.</text>
        <dbReference type="EC" id="2.7.13.3"/>
    </reaction>
</comment>
<dbReference type="GO" id="GO:0005886">
    <property type="term" value="C:plasma membrane"/>
    <property type="evidence" value="ECO:0007669"/>
    <property type="project" value="UniProtKB-SubCell"/>
</dbReference>
<evidence type="ECO:0000256" key="10">
    <source>
        <dbReference type="ARBA" id="ARBA00022840"/>
    </source>
</evidence>
<accession>A0A8J4M444</accession>
<evidence type="ECO:0000256" key="13">
    <source>
        <dbReference type="ARBA" id="ARBA00023136"/>
    </source>
</evidence>
<keyword evidence="6" id="KW-0808">Transferase</keyword>